<evidence type="ECO:0000256" key="1">
    <source>
        <dbReference type="SAM" id="MobiDB-lite"/>
    </source>
</evidence>
<protein>
    <submittedName>
        <fullName evidence="2">Uncharacterized protein</fullName>
    </submittedName>
</protein>
<evidence type="ECO:0000313" key="2">
    <source>
        <dbReference type="EMBL" id="MAA13498.1"/>
    </source>
</evidence>
<reference evidence="2" key="1">
    <citation type="journal article" date="2017" name="Parasit. Vectors">
        <title>Sialotranscriptomics of Rhipicephalus zambeziensis reveals intricate expression profiles of secretory proteins and suggests tight temporal transcriptional regulation during blood-feeding.</title>
        <authorList>
            <person name="de Castro M.H."/>
            <person name="de Klerk D."/>
            <person name="Pienaar R."/>
            <person name="Rees D.J.G."/>
            <person name="Mans B.J."/>
        </authorList>
    </citation>
    <scope>NUCLEOTIDE SEQUENCE</scope>
    <source>
        <tissue evidence="2">Salivary glands</tissue>
    </source>
</reference>
<name>A0A224Y7B9_9ACAR</name>
<feature type="region of interest" description="Disordered" evidence="1">
    <location>
        <begin position="1"/>
        <end position="21"/>
    </location>
</feature>
<organism evidence="2">
    <name type="scientific">Rhipicephalus zambeziensis</name>
    <dbReference type="NCBI Taxonomy" id="60191"/>
    <lineage>
        <taxon>Eukaryota</taxon>
        <taxon>Metazoa</taxon>
        <taxon>Ecdysozoa</taxon>
        <taxon>Arthropoda</taxon>
        <taxon>Chelicerata</taxon>
        <taxon>Arachnida</taxon>
        <taxon>Acari</taxon>
        <taxon>Parasitiformes</taxon>
        <taxon>Ixodida</taxon>
        <taxon>Ixodoidea</taxon>
        <taxon>Ixodidae</taxon>
        <taxon>Rhipicephalinae</taxon>
        <taxon>Rhipicephalus</taxon>
        <taxon>Rhipicephalus</taxon>
    </lineage>
</organism>
<accession>A0A224Y7B9</accession>
<proteinExistence type="predicted"/>
<feature type="compositionally biased region" description="Polar residues" evidence="1">
    <location>
        <begin position="10"/>
        <end position="21"/>
    </location>
</feature>
<sequence>MHPFRGKTASRCTSAHTQENVPTRASTATLLFHKSTASRSTCPAVTKTRSQNVRGISSLKGQLRRFFEVSGSQLNSLGTFVCTFPSLMANLKLERCADCLQMKFKDCLRTPTRLPTIIGNIACVTCCFAGRRK</sequence>
<dbReference type="AlphaFoldDB" id="A0A224Y7B9"/>
<dbReference type="EMBL" id="GFPF01002352">
    <property type="protein sequence ID" value="MAA13498.1"/>
    <property type="molecule type" value="Transcribed_RNA"/>
</dbReference>